<dbReference type="AlphaFoldDB" id="A0A1C9ZPN2"/>
<evidence type="ECO:0000313" key="1">
    <source>
        <dbReference type="EMBL" id="BAV58253.1"/>
    </source>
</evidence>
<protein>
    <submittedName>
        <fullName evidence="1">Uncharacterized protein</fullName>
    </submittedName>
</protein>
<gene>
    <name evidence="1" type="primary">04200m</name>
</gene>
<proteinExistence type="evidence at transcript level"/>
<organism evidence="1">
    <name type="scientific">Ulva partita</name>
    <dbReference type="NCBI Taxonomy" id="1605170"/>
    <lineage>
        <taxon>Eukaryota</taxon>
        <taxon>Viridiplantae</taxon>
        <taxon>Chlorophyta</taxon>
        <taxon>core chlorophytes</taxon>
        <taxon>Ulvophyceae</taxon>
        <taxon>OUU clade</taxon>
        <taxon>Ulvales</taxon>
        <taxon>Ulvaceae</taxon>
        <taxon>Ulva</taxon>
    </lineage>
</organism>
<name>A0A1C9ZPN2_9CHLO</name>
<reference evidence="1" key="1">
    <citation type="submission" date="2015-10" db="EMBL/GenBank/DDBJ databases">
        <title>Evolution of the mating-type locus in an isomorphic haploid-diploid life cycle and isogamy.</title>
        <authorList>
            <person name="Yamazaki T."/>
            <person name="Suzuki R."/>
            <person name="Ichihara K."/>
            <person name="Toyoda A."/>
            <person name="Kuwano K."/>
            <person name="Kawano S."/>
        </authorList>
    </citation>
    <scope>NUCLEOTIDE SEQUENCE</scope>
    <source>
        <strain evidence="1">MGEC-2</strain>
    </source>
</reference>
<dbReference type="EMBL" id="LC088565">
    <property type="protein sequence ID" value="BAV58253.1"/>
    <property type="molecule type" value="mRNA"/>
</dbReference>
<sequence>MLDKPSALYPIMHVYRCHPSTKHSSCYPGDGQGFELRDCDQWRCSGQPIGCASGDDPVAQELVILRAGRWYRPVCAVRRSVHCGTVRPCQSQVARRC</sequence>
<accession>A0A1C9ZPN2</accession>